<evidence type="ECO:0000313" key="3">
    <source>
        <dbReference type="EMBL" id="RIX30688.1"/>
    </source>
</evidence>
<dbReference type="Gene3D" id="3.40.50.850">
    <property type="entry name" value="Isochorismatase-like"/>
    <property type="match status" value="1"/>
</dbReference>
<gene>
    <name evidence="3" type="ORF">D1781_04555</name>
</gene>
<comment type="caution">
    <text evidence="3">The sequence shown here is derived from an EMBL/GenBank/DDBJ whole genome shotgun (WGS) entry which is preliminary data.</text>
</comment>
<protein>
    <submittedName>
        <fullName evidence="3">Cysteine hydrolase</fullName>
    </submittedName>
</protein>
<accession>A0A3A1U6N5</accession>
<dbReference type="InterPro" id="IPR000868">
    <property type="entry name" value="Isochorismatase-like_dom"/>
</dbReference>
<name>A0A3A1U6N5_9MICO</name>
<reference evidence="4" key="1">
    <citation type="submission" date="2018-09" db="EMBL/GenBank/DDBJ databases">
        <authorList>
            <person name="Kim I."/>
        </authorList>
    </citation>
    <scope>NUCLEOTIDE SEQUENCE [LARGE SCALE GENOMIC DNA]</scope>
    <source>
        <strain evidence="4">DD4a</strain>
    </source>
</reference>
<evidence type="ECO:0000313" key="4">
    <source>
        <dbReference type="Proteomes" id="UP000265742"/>
    </source>
</evidence>
<dbReference type="GO" id="GO:0016787">
    <property type="term" value="F:hydrolase activity"/>
    <property type="evidence" value="ECO:0007669"/>
    <property type="project" value="UniProtKB-KW"/>
</dbReference>
<dbReference type="CDD" id="cd01014">
    <property type="entry name" value="nicotinamidase_related"/>
    <property type="match status" value="1"/>
</dbReference>
<dbReference type="InterPro" id="IPR050272">
    <property type="entry name" value="Isochorismatase-like_hydrls"/>
</dbReference>
<dbReference type="SUPFAM" id="SSF52499">
    <property type="entry name" value="Isochorismatase-like hydrolases"/>
    <property type="match status" value="1"/>
</dbReference>
<evidence type="ECO:0000256" key="1">
    <source>
        <dbReference type="ARBA" id="ARBA00022801"/>
    </source>
</evidence>
<dbReference type="OrthoDB" id="9794942at2"/>
<organism evidence="3 4">
    <name type="scientific">Amnibacterium setariae</name>
    <dbReference type="NCBI Taxonomy" id="2306585"/>
    <lineage>
        <taxon>Bacteria</taxon>
        <taxon>Bacillati</taxon>
        <taxon>Actinomycetota</taxon>
        <taxon>Actinomycetes</taxon>
        <taxon>Micrococcales</taxon>
        <taxon>Microbacteriaceae</taxon>
        <taxon>Amnibacterium</taxon>
    </lineage>
</organism>
<dbReference type="EMBL" id="QXTG01000001">
    <property type="protein sequence ID" value="RIX30688.1"/>
    <property type="molecule type" value="Genomic_DNA"/>
</dbReference>
<sequence>MTDSGPRRALIVIDVQREYVDGALPIAHPPLEESLPNIKAAVEAAHAAEVPVVLVRHVDAADSPVFAEGSRGAELHDVVADAAHDLLLVKQQVSCFGGTRLAEWLAARDVDTLAIAGFMTQHCDESTARDAADLGLAVEVLSDATGTLPLTTPAGAMTAREVHERSLLVLASGFAAVVPTDAWVAAAIDGAPLPGPDLWAATEPARA</sequence>
<dbReference type="RefSeq" id="WP_119481049.1">
    <property type="nucleotide sequence ID" value="NZ_QXTG01000001.1"/>
</dbReference>
<dbReference type="AlphaFoldDB" id="A0A3A1U6N5"/>
<dbReference type="PANTHER" id="PTHR43540:SF6">
    <property type="entry name" value="ISOCHORISMATASE-LIKE DOMAIN-CONTAINING PROTEIN"/>
    <property type="match status" value="1"/>
</dbReference>
<proteinExistence type="predicted"/>
<dbReference type="PANTHER" id="PTHR43540">
    <property type="entry name" value="PEROXYUREIDOACRYLATE/UREIDOACRYLATE AMIDOHYDROLASE-RELATED"/>
    <property type="match status" value="1"/>
</dbReference>
<keyword evidence="4" id="KW-1185">Reference proteome</keyword>
<feature type="domain" description="Isochorismatase-like" evidence="2">
    <location>
        <begin position="9"/>
        <end position="177"/>
    </location>
</feature>
<dbReference type="Pfam" id="PF00857">
    <property type="entry name" value="Isochorismatase"/>
    <property type="match status" value="1"/>
</dbReference>
<evidence type="ECO:0000259" key="2">
    <source>
        <dbReference type="Pfam" id="PF00857"/>
    </source>
</evidence>
<dbReference type="InterPro" id="IPR036380">
    <property type="entry name" value="Isochorismatase-like_sf"/>
</dbReference>
<dbReference type="Proteomes" id="UP000265742">
    <property type="component" value="Unassembled WGS sequence"/>
</dbReference>
<keyword evidence="1 3" id="KW-0378">Hydrolase</keyword>